<evidence type="ECO:0000313" key="15">
    <source>
        <dbReference type="EMBL" id="QEN09772.1"/>
    </source>
</evidence>
<evidence type="ECO:0000256" key="7">
    <source>
        <dbReference type="ARBA" id="ARBA00023015"/>
    </source>
</evidence>
<organism evidence="15 16">
    <name type="scientific">Oceanispirochaeta crateris</name>
    <dbReference type="NCBI Taxonomy" id="2518645"/>
    <lineage>
        <taxon>Bacteria</taxon>
        <taxon>Pseudomonadati</taxon>
        <taxon>Spirochaetota</taxon>
        <taxon>Spirochaetia</taxon>
        <taxon>Spirochaetales</taxon>
        <taxon>Spirochaetaceae</taxon>
        <taxon>Oceanispirochaeta</taxon>
    </lineage>
</organism>
<proteinExistence type="predicted"/>
<dbReference type="KEGG" id="ock:EXM22_17940"/>
<keyword evidence="6 12" id="KW-0902">Two-component regulatory system</keyword>
<dbReference type="InterPro" id="IPR025944">
    <property type="entry name" value="Sigma_54_int_dom_CS"/>
</dbReference>
<evidence type="ECO:0000256" key="1">
    <source>
        <dbReference type="ARBA" id="ARBA00002167"/>
    </source>
</evidence>
<dbReference type="Gene3D" id="3.30.450.40">
    <property type="match status" value="1"/>
</dbReference>
<keyword evidence="10 12" id="KW-0804">Transcription</keyword>
<protein>
    <recommendedName>
        <fullName evidence="3 12">Nif-specific regulatory protein</fullName>
    </recommendedName>
</protein>
<keyword evidence="5" id="KW-0067">ATP-binding</keyword>
<dbReference type="InterPro" id="IPR058031">
    <property type="entry name" value="AAA_lid_NorR"/>
</dbReference>
<gene>
    <name evidence="15" type="primary">nifA</name>
    <name evidence="15" type="ORF">EXM22_17940</name>
</gene>
<evidence type="ECO:0000256" key="6">
    <source>
        <dbReference type="ARBA" id="ARBA00023012"/>
    </source>
</evidence>
<dbReference type="Pfam" id="PF00158">
    <property type="entry name" value="Sigma54_activat"/>
    <property type="match status" value="1"/>
</dbReference>
<keyword evidence="9 12" id="KW-0010">Activator</keyword>
<feature type="coiled-coil region" evidence="13">
    <location>
        <begin position="170"/>
        <end position="197"/>
    </location>
</feature>
<feature type="domain" description="Sigma-54 factor interaction" evidence="14">
    <location>
        <begin position="207"/>
        <end position="436"/>
    </location>
</feature>
<dbReference type="PROSITE" id="PS00676">
    <property type="entry name" value="SIGMA54_INTERACT_2"/>
    <property type="match status" value="1"/>
</dbReference>
<reference evidence="15 16" key="1">
    <citation type="submission" date="2019-02" db="EMBL/GenBank/DDBJ databases">
        <title>Complete Genome Sequence and Methylome Analysis of free living Spirochaetas.</title>
        <authorList>
            <person name="Fomenkov A."/>
            <person name="Dubinina G."/>
            <person name="Leshcheva N."/>
            <person name="Mikheeva N."/>
            <person name="Grabovich M."/>
            <person name="Vincze T."/>
            <person name="Roberts R.J."/>
        </authorList>
    </citation>
    <scope>NUCLEOTIDE SEQUENCE [LARGE SCALE GENOMIC DNA]</scope>
    <source>
        <strain evidence="15 16">K2</strain>
    </source>
</reference>
<dbReference type="Pfam" id="PF01590">
    <property type="entry name" value="GAF"/>
    <property type="match status" value="1"/>
</dbReference>
<keyword evidence="16" id="KW-1185">Reference proteome</keyword>
<dbReference type="InterPro" id="IPR010113">
    <property type="entry name" value="Nif-specific_regulatory_prot"/>
</dbReference>
<dbReference type="InterPro" id="IPR003593">
    <property type="entry name" value="AAA+_ATPase"/>
</dbReference>
<dbReference type="GO" id="GO:0000160">
    <property type="term" value="P:phosphorelay signal transduction system"/>
    <property type="evidence" value="ECO:0007669"/>
    <property type="project" value="UniProtKB-UniRule"/>
</dbReference>
<dbReference type="PROSITE" id="PS50045">
    <property type="entry name" value="SIGMA54_INTERACT_4"/>
    <property type="match status" value="1"/>
</dbReference>
<evidence type="ECO:0000256" key="11">
    <source>
        <dbReference type="ARBA" id="ARBA00023231"/>
    </source>
</evidence>
<accession>A0A5C1QUM7</accession>
<dbReference type="InterPro" id="IPR025662">
    <property type="entry name" value="Sigma_54_int_dom_ATP-bd_1"/>
</dbReference>
<dbReference type="PROSITE" id="PS00688">
    <property type="entry name" value="SIGMA54_INTERACT_3"/>
    <property type="match status" value="1"/>
</dbReference>
<keyword evidence="4" id="KW-0547">Nucleotide-binding</keyword>
<dbReference type="SUPFAM" id="SSF46689">
    <property type="entry name" value="Homeodomain-like"/>
    <property type="match status" value="1"/>
</dbReference>
<dbReference type="InterPro" id="IPR029016">
    <property type="entry name" value="GAF-like_dom_sf"/>
</dbReference>
<evidence type="ECO:0000256" key="5">
    <source>
        <dbReference type="ARBA" id="ARBA00022840"/>
    </source>
</evidence>
<evidence type="ECO:0000256" key="2">
    <source>
        <dbReference type="ARBA" id="ARBA00011135"/>
    </source>
</evidence>
<dbReference type="OrthoDB" id="9803970at2"/>
<keyword evidence="13" id="KW-0175">Coiled coil</keyword>
<dbReference type="InterPro" id="IPR009057">
    <property type="entry name" value="Homeodomain-like_sf"/>
</dbReference>
<dbReference type="InterPro" id="IPR003018">
    <property type="entry name" value="GAF"/>
</dbReference>
<dbReference type="EMBL" id="CP036150">
    <property type="protein sequence ID" value="QEN09772.1"/>
    <property type="molecule type" value="Genomic_DNA"/>
</dbReference>
<dbReference type="RefSeq" id="WP_149487844.1">
    <property type="nucleotide sequence ID" value="NZ_CP036150.1"/>
</dbReference>
<dbReference type="SUPFAM" id="SSF52540">
    <property type="entry name" value="P-loop containing nucleoside triphosphate hydrolases"/>
    <property type="match status" value="1"/>
</dbReference>
<dbReference type="Gene3D" id="1.10.8.60">
    <property type="match status" value="1"/>
</dbReference>
<dbReference type="GO" id="GO:0009399">
    <property type="term" value="P:nitrogen fixation"/>
    <property type="evidence" value="ECO:0007669"/>
    <property type="project" value="UniProtKB-UniRule"/>
</dbReference>
<evidence type="ECO:0000256" key="13">
    <source>
        <dbReference type="SAM" id="Coils"/>
    </source>
</evidence>
<keyword evidence="7 12" id="KW-0805">Transcription regulation</keyword>
<dbReference type="NCBIfam" id="TIGR01817">
    <property type="entry name" value="nifA"/>
    <property type="match status" value="1"/>
</dbReference>
<dbReference type="InterPro" id="IPR025943">
    <property type="entry name" value="Sigma_54_int_dom_ATP-bd_2"/>
</dbReference>
<keyword evidence="11 12" id="KW-0535">Nitrogen fixation</keyword>
<evidence type="ECO:0000313" key="16">
    <source>
        <dbReference type="Proteomes" id="UP000324209"/>
    </source>
</evidence>
<dbReference type="Pfam" id="PF25601">
    <property type="entry name" value="AAA_lid_14"/>
    <property type="match status" value="1"/>
</dbReference>
<dbReference type="Gene3D" id="3.40.50.300">
    <property type="entry name" value="P-loop containing nucleotide triphosphate hydrolases"/>
    <property type="match status" value="1"/>
</dbReference>
<dbReference type="SUPFAM" id="SSF55781">
    <property type="entry name" value="GAF domain-like"/>
    <property type="match status" value="1"/>
</dbReference>
<dbReference type="GO" id="GO:0005524">
    <property type="term" value="F:ATP binding"/>
    <property type="evidence" value="ECO:0007669"/>
    <property type="project" value="UniProtKB-KW"/>
</dbReference>
<evidence type="ECO:0000256" key="8">
    <source>
        <dbReference type="ARBA" id="ARBA00023125"/>
    </source>
</evidence>
<sequence length="521" mass="58976">MSEETLNSKHYRRKIKELTLLFEISQILDQNMDLKEVITPILEPLAENIGMERGTITLLNRKTGDISIEAAFGLSEEEKTKGRYKVGEGVTGTVVQTGVPKIIPDIEEEPSFLDRTGARKVKNRKTSFICVPIKSGNEVIGAFSVDRIYEDSGLDLEDDVRLLTIVASMIARAVKLRQHSEEEKQKLLEENTRLQNQLKDKFQPDNMIGNSQAMQEAFDLIAQVSKSEATVLIRGESGTGKELVAHAIHYNSLRAKKPFIKVNCAALPESVIESELFGHEKGAFTGALATRKGRFEMADGGTIFLDEIGELSAMTQVKLLRVLQEREIERVGGSQTIKINVRIITATNRNLEEEILKGTFREDLYYRLNVFPIHIPPMRERKTDLMLLADFFIEKYSQKNRKQVKRISSSAIDLLMSYHWPGNVRELENCIERAVLLSTDQVIHAYHLPPSLQSAESSDTGLHTTLLQSVENLEIELIKEALKSNRGNMAKAARKLDITERIMGLRVKKYGIDYRKYRTNM</sequence>
<evidence type="ECO:0000259" key="14">
    <source>
        <dbReference type="PROSITE" id="PS50045"/>
    </source>
</evidence>
<dbReference type="InterPro" id="IPR002078">
    <property type="entry name" value="Sigma_54_int"/>
</dbReference>
<dbReference type="Pfam" id="PF02954">
    <property type="entry name" value="HTH_8"/>
    <property type="match status" value="1"/>
</dbReference>
<evidence type="ECO:0000256" key="12">
    <source>
        <dbReference type="RuleBase" id="RU368029"/>
    </source>
</evidence>
<name>A0A5C1QUM7_9SPIO</name>
<dbReference type="GO" id="GO:0043565">
    <property type="term" value="F:sequence-specific DNA binding"/>
    <property type="evidence" value="ECO:0007669"/>
    <property type="project" value="InterPro"/>
</dbReference>
<dbReference type="Proteomes" id="UP000324209">
    <property type="component" value="Chromosome"/>
</dbReference>
<dbReference type="InterPro" id="IPR027417">
    <property type="entry name" value="P-loop_NTPase"/>
</dbReference>
<dbReference type="AlphaFoldDB" id="A0A5C1QUM7"/>
<evidence type="ECO:0000256" key="9">
    <source>
        <dbReference type="ARBA" id="ARBA00023159"/>
    </source>
</evidence>
<dbReference type="PROSITE" id="PS00675">
    <property type="entry name" value="SIGMA54_INTERACT_1"/>
    <property type="match status" value="1"/>
</dbReference>
<dbReference type="PANTHER" id="PTHR32071">
    <property type="entry name" value="TRANSCRIPTIONAL REGULATORY PROTEIN"/>
    <property type="match status" value="1"/>
</dbReference>
<evidence type="ECO:0000256" key="10">
    <source>
        <dbReference type="ARBA" id="ARBA00023163"/>
    </source>
</evidence>
<dbReference type="SMART" id="SM00382">
    <property type="entry name" value="AAA"/>
    <property type="match status" value="1"/>
</dbReference>
<evidence type="ECO:0000256" key="4">
    <source>
        <dbReference type="ARBA" id="ARBA00022741"/>
    </source>
</evidence>
<dbReference type="PRINTS" id="PR01590">
    <property type="entry name" value="HTHFIS"/>
</dbReference>
<dbReference type="Gene3D" id="1.10.10.60">
    <property type="entry name" value="Homeodomain-like"/>
    <property type="match status" value="1"/>
</dbReference>
<dbReference type="FunFam" id="1.10.8.60:FF:000014">
    <property type="entry name" value="DNA-binding transcriptional regulator NtrC"/>
    <property type="match status" value="1"/>
</dbReference>
<keyword evidence="8 12" id="KW-0238">DNA-binding</keyword>
<dbReference type="FunFam" id="3.40.50.300:FF:000006">
    <property type="entry name" value="DNA-binding transcriptional regulator NtrC"/>
    <property type="match status" value="1"/>
</dbReference>
<dbReference type="CDD" id="cd00009">
    <property type="entry name" value="AAA"/>
    <property type="match status" value="1"/>
</dbReference>
<dbReference type="InterPro" id="IPR002197">
    <property type="entry name" value="HTH_Fis"/>
</dbReference>
<comment type="subunit">
    <text evidence="2 12">Interacts with sigma-54.</text>
</comment>
<comment type="function">
    <text evidence="1 12">Required for activation of most nif operons, which are directly involved in nitrogen fixation.</text>
</comment>
<dbReference type="GO" id="GO:0003700">
    <property type="term" value="F:DNA-binding transcription factor activity"/>
    <property type="evidence" value="ECO:0007669"/>
    <property type="project" value="UniProtKB-UniRule"/>
</dbReference>
<evidence type="ECO:0000256" key="3">
    <source>
        <dbReference type="ARBA" id="ARBA00015308"/>
    </source>
</evidence>
<dbReference type="SMART" id="SM00065">
    <property type="entry name" value="GAF"/>
    <property type="match status" value="1"/>
</dbReference>